<dbReference type="CDD" id="cd00761">
    <property type="entry name" value="Glyco_tranf_GTA_type"/>
    <property type="match status" value="1"/>
</dbReference>
<dbReference type="Proteomes" id="UP000217209">
    <property type="component" value="Chromosome"/>
</dbReference>
<dbReference type="PANTHER" id="PTHR43685">
    <property type="entry name" value="GLYCOSYLTRANSFERASE"/>
    <property type="match status" value="1"/>
</dbReference>
<sequence>MALGTSSGVESLSLRPDVSVVIGFRDWGLRRIRLAVTSIQEALGNCTGEVIISDYGSIDPEQNKNLADDLGCQYVYTHGSAVWSRSRALNAGFEISQGELLVSTDADMLFSPGSFEKIVEISKVDKGAAYFLQCRDLPRGFDDEWVEANPGSWDELEQVARLRPRWGMGGMMAISRRGFFEIRGFDERFHTYGGEDLDFAQRARRAGYPTVWVNDPKVRMYHMWHPSTRAAVDQDEESREVVQRNREIVYNDRSFVRNYLDWTHRPADAPPLVTVAICTHNRATLIGDSIKSVLAQTMQDFEIVVVDDGGDDNTREVLESFADPRIKYHWQEKAGISAARNRAAELSRGLYTAVLDDDDLMPPRRLERQVAGIQPGFVGNVGSFVNFDDQTGELALIVSKVPSIETAMERGSAPGHSTWLIRTDVVRRLKYDETLTSGVDNNFMLRLLRSGAKLSHIGEVVTLRRMHSRQVTVLDLDRQLSNANSALRFIQWRLDPNAIEEITKSAKDTGEYPQTPSREAMLEEARLFLPDHLAQRNLLLSSGHDLDLPRSGWEGDLVVATISTGLDEAPDVPVQILKRASFDDMVRARKHGLNYTVIGDEATAAAPNEIAAQIRVILDCADSVMKSHGLDNHFVLMRRKESSSLESLPWEVRICQGDQVGSLLAEDREWLIFGNEFWEENVEDN</sequence>
<protein>
    <submittedName>
        <fullName evidence="4">Chondroitin synthase</fullName>
    </submittedName>
</protein>
<gene>
    <name evidence="4" type="primary">kfoC1</name>
    <name evidence="4" type="ORF">CGLAU_09125</name>
</gene>
<dbReference type="AlphaFoldDB" id="A0A1Q2HY29"/>
<proteinExistence type="predicted"/>
<dbReference type="InterPro" id="IPR029044">
    <property type="entry name" value="Nucleotide-diphossugar_trans"/>
</dbReference>
<dbReference type="Pfam" id="PF02709">
    <property type="entry name" value="Glyco_transf_7C"/>
    <property type="match status" value="1"/>
</dbReference>
<name>A0A1Q2HY29_9CORY</name>
<organism evidence="4 5">
    <name type="scientific">Corynebacterium glaucum</name>
    <dbReference type="NCBI Taxonomy" id="187491"/>
    <lineage>
        <taxon>Bacteria</taxon>
        <taxon>Bacillati</taxon>
        <taxon>Actinomycetota</taxon>
        <taxon>Actinomycetes</taxon>
        <taxon>Mycobacteriales</taxon>
        <taxon>Corynebacteriaceae</taxon>
        <taxon>Corynebacterium</taxon>
    </lineage>
</organism>
<evidence type="ECO:0000259" key="2">
    <source>
        <dbReference type="Pfam" id="PF00535"/>
    </source>
</evidence>
<dbReference type="Pfam" id="PF00535">
    <property type="entry name" value="Glycos_transf_2"/>
    <property type="match status" value="1"/>
</dbReference>
<dbReference type="InterPro" id="IPR027791">
    <property type="entry name" value="Galactosyl_T_C"/>
</dbReference>
<dbReference type="Gene3D" id="3.90.550.10">
    <property type="entry name" value="Spore Coat Polysaccharide Biosynthesis Protein SpsA, Chain A"/>
    <property type="match status" value="2"/>
</dbReference>
<keyword evidence="5" id="KW-1185">Reference proteome</keyword>
<accession>A0A1Q2HY29</accession>
<dbReference type="PANTHER" id="PTHR43685:SF2">
    <property type="entry name" value="GLYCOSYLTRANSFERASE 2-LIKE DOMAIN-CONTAINING PROTEIN"/>
    <property type="match status" value="1"/>
</dbReference>
<evidence type="ECO:0000313" key="5">
    <source>
        <dbReference type="Proteomes" id="UP000217209"/>
    </source>
</evidence>
<evidence type="ECO:0000313" key="4">
    <source>
        <dbReference type="EMBL" id="AQQ15777.1"/>
    </source>
</evidence>
<dbReference type="EMBL" id="CP019688">
    <property type="protein sequence ID" value="AQQ15777.1"/>
    <property type="molecule type" value="Genomic_DNA"/>
</dbReference>
<dbReference type="RefSeq" id="WP_095660415.1">
    <property type="nucleotide sequence ID" value="NZ_CP019688.1"/>
</dbReference>
<evidence type="ECO:0000256" key="1">
    <source>
        <dbReference type="ARBA" id="ARBA00022679"/>
    </source>
</evidence>
<dbReference type="KEGG" id="cgv:CGLAU_09125"/>
<dbReference type="OrthoDB" id="153025at2"/>
<feature type="domain" description="Glycosyltransferase 2-like" evidence="2">
    <location>
        <begin position="274"/>
        <end position="396"/>
    </location>
</feature>
<reference evidence="4 5" key="1">
    <citation type="submission" date="2016-12" db="EMBL/GenBank/DDBJ databases">
        <authorList>
            <person name="Song W.-J."/>
            <person name="Kurnit D.M."/>
        </authorList>
    </citation>
    <scope>NUCLEOTIDE SEQUENCE [LARGE SCALE GENOMIC DNA]</scope>
    <source>
        <strain evidence="4 5">DSM 30827</strain>
    </source>
</reference>
<keyword evidence="1" id="KW-0808">Transferase</keyword>
<dbReference type="GO" id="GO:0016740">
    <property type="term" value="F:transferase activity"/>
    <property type="evidence" value="ECO:0007669"/>
    <property type="project" value="UniProtKB-KW"/>
</dbReference>
<dbReference type="SUPFAM" id="SSF53448">
    <property type="entry name" value="Nucleotide-diphospho-sugar transferases"/>
    <property type="match status" value="2"/>
</dbReference>
<evidence type="ECO:0000259" key="3">
    <source>
        <dbReference type="Pfam" id="PF02709"/>
    </source>
</evidence>
<dbReference type="InterPro" id="IPR050834">
    <property type="entry name" value="Glycosyltransf_2"/>
</dbReference>
<feature type="domain" description="Galactosyltransferase C-terminal" evidence="3">
    <location>
        <begin position="168"/>
        <end position="225"/>
    </location>
</feature>
<dbReference type="InterPro" id="IPR001173">
    <property type="entry name" value="Glyco_trans_2-like"/>
</dbReference>